<evidence type="ECO:0000313" key="4">
    <source>
        <dbReference type="Proteomes" id="UP000002640"/>
    </source>
</evidence>
<dbReference type="RefSeq" id="XP_009532211.1">
    <property type="nucleotide sequence ID" value="XM_009533916.1"/>
</dbReference>
<evidence type="ECO:0008006" key="5">
    <source>
        <dbReference type="Google" id="ProtNLM"/>
    </source>
</evidence>
<organism evidence="3 4">
    <name type="scientific">Phytophthora sojae (strain P6497)</name>
    <name type="common">Soybean stem and root rot agent</name>
    <name type="synonym">Phytophthora megasperma f. sp. glycines</name>
    <dbReference type="NCBI Taxonomy" id="1094619"/>
    <lineage>
        <taxon>Eukaryota</taxon>
        <taxon>Sar</taxon>
        <taxon>Stramenopiles</taxon>
        <taxon>Oomycota</taxon>
        <taxon>Peronosporomycetes</taxon>
        <taxon>Peronosporales</taxon>
        <taxon>Peronosporaceae</taxon>
        <taxon>Phytophthora</taxon>
    </lineage>
</organism>
<protein>
    <recommendedName>
        <fullName evidence="5">AB hydrolase-1 domain-containing protein</fullName>
    </recommendedName>
</protein>
<dbReference type="OMA" id="MMELHAK"/>
<sequence length="574" mass="63053">MRTPFIIGLATAIAHIAAGSNTAGSQLNGWYPCAEYTFSDDGTSSGQNAECAVYNAPQCYPGICDSVNSKIDVFVKRLPAGGNNPNKATNVWLVEGGRWTGTRSMMLDLYAKLNATVNVYAMDHRGSGRSTMLDCVAAQAQTTGSPKGRDFDPTEVAACAKSLSFKYKDLAAFSITSAATDLSIFISTYTNGASTIVYGTSYGSAVVERLMHLAPLEVTGYVMDGISTTPGAPADESEYFSQWDVNYGAVGDYFLSFCEQQSVCSSHFEKKSLPDTLKEVLTKFDKDPNSTCAALVTDKTTTWGDVKPSFKVREALGYILNSPKKRRLIAPIVYRLNRCSPDDVDSIGNFLDVLNSDMTYTTQNEIYNSNLLFFLIVFSEMWEFPGPSVAEMNARFGSTKLSDGTFYKLAPVYCAFSKDNSKWCEDLGYGDYEANAIMYERDQYWNKSATIPSQASVLLMSSKLDAKTPHRFAESLLDVLEGDNKELVTFNYTEHGTMSWSFLVDGIYTGETCGLDIFASYVSNGGDLDKLDKSCLDEMPPLNLTTPIDYQYIYLSTDDAYDGTFNATVTTVYN</sequence>
<proteinExistence type="inferred from homology"/>
<feature type="signal peptide" evidence="2">
    <location>
        <begin position="1"/>
        <end position="19"/>
    </location>
</feature>
<dbReference type="KEGG" id="psoj:PHYSODRAFT_515387"/>
<comment type="similarity">
    <text evidence="1">Belongs to the AB hydrolase superfamily.</text>
</comment>
<dbReference type="EMBL" id="JH159157">
    <property type="protein sequence ID" value="EGZ11878.1"/>
    <property type="molecule type" value="Genomic_DNA"/>
</dbReference>
<evidence type="ECO:0000256" key="1">
    <source>
        <dbReference type="ARBA" id="ARBA00008645"/>
    </source>
</evidence>
<keyword evidence="4" id="KW-1185">Reference proteome</keyword>
<dbReference type="AlphaFoldDB" id="G4ZXR9"/>
<dbReference type="SUPFAM" id="SSF53474">
    <property type="entry name" value="alpha/beta-Hydrolases"/>
    <property type="match status" value="1"/>
</dbReference>
<evidence type="ECO:0000313" key="3">
    <source>
        <dbReference type="EMBL" id="EGZ11878.1"/>
    </source>
</evidence>
<dbReference type="STRING" id="1094619.G4ZXR9"/>
<gene>
    <name evidence="3" type="ORF">PHYSODRAFT_515387</name>
</gene>
<dbReference type="GeneID" id="20659663"/>
<name>G4ZXR9_PHYSP</name>
<accession>G4ZXR9</accession>
<dbReference type="Gene3D" id="3.40.50.1820">
    <property type="entry name" value="alpha/beta hydrolase"/>
    <property type="match status" value="1"/>
</dbReference>
<keyword evidence="2" id="KW-0732">Signal</keyword>
<evidence type="ECO:0000256" key="2">
    <source>
        <dbReference type="SAM" id="SignalP"/>
    </source>
</evidence>
<dbReference type="InParanoid" id="G4ZXR9"/>
<dbReference type="InterPro" id="IPR029058">
    <property type="entry name" value="AB_hydrolase_fold"/>
</dbReference>
<reference evidence="3 4" key="1">
    <citation type="journal article" date="2006" name="Science">
        <title>Phytophthora genome sequences uncover evolutionary origins and mechanisms of pathogenesis.</title>
        <authorList>
            <person name="Tyler B.M."/>
            <person name="Tripathy S."/>
            <person name="Zhang X."/>
            <person name="Dehal P."/>
            <person name="Jiang R.H."/>
            <person name="Aerts A."/>
            <person name="Arredondo F.D."/>
            <person name="Baxter L."/>
            <person name="Bensasson D."/>
            <person name="Beynon J.L."/>
            <person name="Chapman J."/>
            <person name="Damasceno C.M."/>
            <person name="Dorrance A.E."/>
            <person name="Dou D."/>
            <person name="Dickerman A.W."/>
            <person name="Dubchak I.L."/>
            <person name="Garbelotto M."/>
            <person name="Gijzen M."/>
            <person name="Gordon S.G."/>
            <person name="Govers F."/>
            <person name="Grunwald N.J."/>
            <person name="Huang W."/>
            <person name="Ivors K.L."/>
            <person name="Jones R.W."/>
            <person name="Kamoun S."/>
            <person name="Krampis K."/>
            <person name="Lamour K.H."/>
            <person name="Lee M.K."/>
            <person name="McDonald W.H."/>
            <person name="Medina M."/>
            <person name="Meijer H.J."/>
            <person name="Nordberg E.K."/>
            <person name="Maclean D.J."/>
            <person name="Ospina-Giraldo M.D."/>
            <person name="Morris P.F."/>
            <person name="Phuntumart V."/>
            <person name="Putnam N.H."/>
            <person name="Rash S."/>
            <person name="Rose J.K."/>
            <person name="Sakihama Y."/>
            <person name="Salamov A.A."/>
            <person name="Savidor A."/>
            <person name="Scheuring C.F."/>
            <person name="Smith B.M."/>
            <person name="Sobral B.W."/>
            <person name="Terry A."/>
            <person name="Torto-Alalibo T.A."/>
            <person name="Win J."/>
            <person name="Xu Z."/>
            <person name="Zhang H."/>
            <person name="Grigoriev I.V."/>
            <person name="Rokhsar D.S."/>
            <person name="Boore J.L."/>
        </authorList>
    </citation>
    <scope>NUCLEOTIDE SEQUENCE [LARGE SCALE GENOMIC DNA]</scope>
    <source>
        <strain evidence="3 4">P6497</strain>
    </source>
</reference>
<dbReference type="Proteomes" id="UP000002640">
    <property type="component" value="Unassembled WGS sequence"/>
</dbReference>
<feature type="chain" id="PRO_5003472927" description="AB hydrolase-1 domain-containing protein" evidence="2">
    <location>
        <begin position="20"/>
        <end position="574"/>
    </location>
</feature>
<dbReference type="PANTHER" id="PTHR43039">
    <property type="entry name" value="ESTERASE-RELATED"/>
    <property type="match status" value="1"/>
</dbReference>